<protein>
    <recommendedName>
        <fullName evidence="8">Branched-chain amino acid ABC transporter permease</fullName>
    </recommendedName>
</protein>
<evidence type="ECO:0000256" key="3">
    <source>
        <dbReference type="ARBA" id="ARBA00022692"/>
    </source>
</evidence>
<evidence type="ECO:0000256" key="2">
    <source>
        <dbReference type="ARBA" id="ARBA00022475"/>
    </source>
</evidence>
<feature type="transmembrane region" description="Helical" evidence="6">
    <location>
        <begin position="221"/>
        <end position="241"/>
    </location>
</feature>
<evidence type="ECO:0000256" key="1">
    <source>
        <dbReference type="ARBA" id="ARBA00004651"/>
    </source>
</evidence>
<keyword evidence="3 6" id="KW-0812">Transmembrane</keyword>
<dbReference type="AlphaFoldDB" id="A0A0F9GWD4"/>
<gene>
    <name evidence="7" type="ORF">LCGC14_2135250</name>
</gene>
<organism evidence="7">
    <name type="scientific">marine sediment metagenome</name>
    <dbReference type="NCBI Taxonomy" id="412755"/>
    <lineage>
        <taxon>unclassified sequences</taxon>
        <taxon>metagenomes</taxon>
        <taxon>ecological metagenomes</taxon>
    </lineage>
</organism>
<keyword evidence="2" id="KW-1003">Cell membrane</keyword>
<dbReference type="Pfam" id="PF02653">
    <property type="entry name" value="BPD_transp_2"/>
    <property type="match status" value="1"/>
</dbReference>
<dbReference type="PANTHER" id="PTHR30482">
    <property type="entry name" value="HIGH-AFFINITY BRANCHED-CHAIN AMINO ACID TRANSPORT SYSTEM PERMEASE"/>
    <property type="match status" value="1"/>
</dbReference>
<feature type="non-terminal residue" evidence="7">
    <location>
        <position position="1"/>
    </location>
</feature>
<dbReference type="CDD" id="cd06581">
    <property type="entry name" value="TM_PBP1_LivM_like"/>
    <property type="match status" value="1"/>
</dbReference>
<reference evidence="7" key="1">
    <citation type="journal article" date="2015" name="Nature">
        <title>Complex archaea that bridge the gap between prokaryotes and eukaryotes.</title>
        <authorList>
            <person name="Spang A."/>
            <person name="Saw J.H."/>
            <person name="Jorgensen S.L."/>
            <person name="Zaremba-Niedzwiedzka K."/>
            <person name="Martijn J."/>
            <person name="Lind A.E."/>
            <person name="van Eijk R."/>
            <person name="Schleper C."/>
            <person name="Guy L."/>
            <person name="Ettema T.J."/>
        </authorList>
    </citation>
    <scope>NUCLEOTIDE SEQUENCE</scope>
</reference>
<dbReference type="GO" id="GO:0015658">
    <property type="term" value="F:branched-chain amino acid transmembrane transporter activity"/>
    <property type="evidence" value="ECO:0007669"/>
    <property type="project" value="InterPro"/>
</dbReference>
<evidence type="ECO:0000256" key="5">
    <source>
        <dbReference type="ARBA" id="ARBA00023136"/>
    </source>
</evidence>
<name>A0A0F9GWD4_9ZZZZ</name>
<proteinExistence type="predicted"/>
<evidence type="ECO:0008006" key="8">
    <source>
        <dbReference type="Google" id="ProtNLM"/>
    </source>
</evidence>
<evidence type="ECO:0000256" key="6">
    <source>
        <dbReference type="SAM" id="Phobius"/>
    </source>
</evidence>
<accession>A0A0F9GWD4</accession>
<evidence type="ECO:0000313" key="7">
    <source>
        <dbReference type="EMBL" id="KKL67412.1"/>
    </source>
</evidence>
<keyword evidence="5 6" id="KW-0472">Membrane</keyword>
<feature type="transmembrane region" description="Helical" evidence="6">
    <location>
        <begin position="171"/>
        <end position="190"/>
    </location>
</feature>
<feature type="transmembrane region" description="Helical" evidence="6">
    <location>
        <begin position="261"/>
        <end position="279"/>
    </location>
</feature>
<dbReference type="EMBL" id="LAZR01026867">
    <property type="protein sequence ID" value="KKL67412.1"/>
    <property type="molecule type" value="Genomic_DNA"/>
</dbReference>
<dbReference type="PANTHER" id="PTHR30482:SF10">
    <property type="entry name" value="HIGH-AFFINITY BRANCHED-CHAIN AMINO ACID TRANSPORT PROTEIN BRAE"/>
    <property type="match status" value="1"/>
</dbReference>
<feature type="transmembrane region" description="Helical" evidence="6">
    <location>
        <begin position="115"/>
        <end position="134"/>
    </location>
</feature>
<sequence>ANTAAIITKPPASGEFVQYVGGFGDKLDFIPYLDSDQWLPFLIGAAGAALACGILAFLLSIPALRLREDYLAIATIGIAELLRRVTIEERGLVNGTRGLPGIPRPLGSLVEPDEYKFVIFGIAVVVLILVYIAVERGIRSPWGRVLRALREDELTTAASGKNVFAFKSQGFVLGAMIIGVGGAIYAYANSAISPDTFTHFFGTFIFWAMLMVGGSGNNKGAIMGAYVVWGLWTITLQLQGYTPAHPGPLGFAIPDAVQSRIFFIRDFLLGALIVVVLLLRPQGLVPEERRVSIWVERHARRLRRRGPAPAEQAGSPSD</sequence>
<evidence type="ECO:0000256" key="4">
    <source>
        <dbReference type="ARBA" id="ARBA00022989"/>
    </source>
</evidence>
<keyword evidence="4 6" id="KW-1133">Transmembrane helix</keyword>
<feature type="transmembrane region" description="Helical" evidence="6">
    <location>
        <begin position="38"/>
        <end position="58"/>
    </location>
</feature>
<dbReference type="InterPro" id="IPR001851">
    <property type="entry name" value="ABC_transp_permease"/>
</dbReference>
<feature type="transmembrane region" description="Helical" evidence="6">
    <location>
        <begin position="196"/>
        <end position="214"/>
    </location>
</feature>
<comment type="caution">
    <text evidence="7">The sequence shown here is derived from an EMBL/GenBank/DDBJ whole genome shotgun (WGS) entry which is preliminary data.</text>
</comment>
<dbReference type="GO" id="GO:0005886">
    <property type="term" value="C:plasma membrane"/>
    <property type="evidence" value="ECO:0007669"/>
    <property type="project" value="UniProtKB-SubCell"/>
</dbReference>
<dbReference type="InterPro" id="IPR043428">
    <property type="entry name" value="LivM-like"/>
</dbReference>
<comment type="subcellular location">
    <subcellularLocation>
        <location evidence="1">Cell membrane</location>
        <topology evidence="1">Multi-pass membrane protein</topology>
    </subcellularLocation>
</comment>